<organism evidence="1 2">
    <name type="scientific">Paramecium sonneborni</name>
    <dbReference type="NCBI Taxonomy" id="65129"/>
    <lineage>
        <taxon>Eukaryota</taxon>
        <taxon>Sar</taxon>
        <taxon>Alveolata</taxon>
        <taxon>Ciliophora</taxon>
        <taxon>Intramacronucleata</taxon>
        <taxon>Oligohymenophorea</taxon>
        <taxon>Peniculida</taxon>
        <taxon>Parameciidae</taxon>
        <taxon>Paramecium</taxon>
    </lineage>
</organism>
<sequence>MRENQITLQFKNSKFPQKPCKQSLKFQLKSLSNQNRQQ</sequence>
<dbReference type="EMBL" id="CAJJDN010000043">
    <property type="protein sequence ID" value="CAD8082125.1"/>
    <property type="molecule type" value="Genomic_DNA"/>
</dbReference>
<comment type="caution">
    <text evidence="1">The sequence shown here is derived from an EMBL/GenBank/DDBJ whole genome shotgun (WGS) entry which is preliminary data.</text>
</comment>
<proteinExistence type="predicted"/>
<dbReference type="Proteomes" id="UP000692954">
    <property type="component" value="Unassembled WGS sequence"/>
</dbReference>
<name>A0A8S1MYV2_9CILI</name>
<evidence type="ECO:0000313" key="2">
    <source>
        <dbReference type="Proteomes" id="UP000692954"/>
    </source>
</evidence>
<gene>
    <name evidence="1" type="ORF">PSON_ATCC_30995.1.T0430033</name>
</gene>
<protein>
    <submittedName>
        <fullName evidence="1">Uncharacterized protein</fullName>
    </submittedName>
</protein>
<accession>A0A8S1MYV2</accession>
<dbReference type="AlphaFoldDB" id="A0A8S1MYV2"/>
<keyword evidence="2" id="KW-1185">Reference proteome</keyword>
<reference evidence="1" key="1">
    <citation type="submission" date="2021-01" db="EMBL/GenBank/DDBJ databases">
        <authorList>
            <consortium name="Genoscope - CEA"/>
            <person name="William W."/>
        </authorList>
    </citation>
    <scope>NUCLEOTIDE SEQUENCE</scope>
</reference>
<evidence type="ECO:0000313" key="1">
    <source>
        <dbReference type="EMBL" id="CAD8082125.1"/>
    </source>
</evidence>